<sequence>MTDYITRISRSGQNNPFLTPDIDEKEELLEIKQYDTEKENIDRQILEQQALNKQIKEHIETIKEDIKKLNETCESYDFKKDDQEIEDLKREIEQLKEKDAFLTQELEKKEEILKQKHLEEERNQEETHELIRIIEEKKIKLQQLEEEVKMNNYFLEKDLETISIKEKEAKHLSEMLEAQEAVLKQQEAEYEQEMKIVRDKQNEMNQLAEEKELKLKELEALIDLERKERERYQEISRLLAQKEEETQIKKQTLRKKRPEVEDFVTKPETPTLEDIESEESPNEPYRSRNKRSFMSLSPSSDHVNDYESRKNYYKQKIRSAQSVKSEFELKQSEIIGNNISSKARAMNSQLRGFFVCLVGFLVGILAYKFYFRVL</sequence>
<feature type="transmembrane region" description="Helical" evidence="3">
    <location>
        <begin position="352"/>
        <end position="371"/>
    </location>
</feature>
<dbReference type="Proteomes" id="UP001162131">
    <property type="component" value="Unassembled WGS sequence"/>
</dbReference>
<accession>A0AAU9JBQ9</accession>
<keyword evidence="3" id="KW-1133">Transmembrane helix</keyword>
<protein>
    <submittedName>
        <fullName evidence="4">Uncharacterized protein</fullName>
    </submittedName>
</protein>
<feature type="coiled-coil region" evidence="1">
    <location>
        <begin position="52"/>
        <end position="245"/>
    </location>
</feature>
<keyword evidence="3" id="KW-0472">Membrane</keyword>
<reference evidence="4" key="1">
    <citation type="submission" date="2021-09" db="EMBL/GenBank/DDBJ databases">
        <authorList>
            <consortium name="AG Swart"/>
            <person name="Singh M."/>
            <person name="Singh A."/>
            <person name="Seah K."/>
            <person name="Emmerich C."/>
        </authorList>
    </citation>
    <scope>NUCLEOTIDE SEQUENCE</scope>
    <source>
        <strain evidence="4">ATCC30299</strain>
    </source>
</reference>
<evidence type="ECO:0000313" key="5">
    <source>
        <dbReference type="Proteomes" id="UP001162131"/>
    </source>
</evidence>
<evidence type="ECO:0000256" key="1">
    <source>
        <dbReference type="SAM" id="Coils"/>
    </source>
</evidence>
<proteinExistence type="predicted"/>
<feature type="compositionally biased region" description="Polar residues" evidence="2">
    <location>
        <begin position="292"/>
        <end position="301"/>
    </location>
</feature>
<comment type="caution">
    <text evidence="4">The sequence shown here is derived from an EMBL/GenBank/DDBJ whole genome shotgun (WGS) entry which is preliminary data.</text>
</comment>
<dbReference type="AlphaFoldDB" id="A0AAU9JBQ9"/>
<feature type="region of interest" description="Disordered" evidence="2">
    <location>
        <begin position="246"/>
        <end position="305"/>
    </location>
</feature>
<evidence type="ECO:0000256" key="3">
    <source>
        <dbReference type="SAM" id="Phobius"/>
    </source>
</evidence>
<name>A0AAU9JBQ9_9CILI</name>
<keyword evidence="3" id="KW-0812">Transmembrane</keyword>
<dbReference type="EMBL" id="CAJZBQ010000029">
    <property type="protein sequence ID" value="CAG9321737.1"/>
    <property type="molecule type" value="Genomic_DNA"/>
</dbReference>
<keyword evidence="5" id="KW-1185">Reference proteome</keyword>
<evidence type="ECO:0000256" key="2">
    <source>
        <dbReference type="SAM" id="MobiDB-lite"/>
    </source>
</evidence>
<evidence type="ECO:0000313" key="4">
    <source>
        <dbReference type="EMBL" id="CAG9321737.1"/>
    </source>
</evidence>
<organism evidence="4 5">
    <name type="scientific">Blepharisma stoltei</name>
    <dbReference type="NCBI Taxonomy" id="1481888"/>
    <lineage>
        <taxon>Eukaryota</taxon>
        <taxon>Sar</taxon>
        <taxon>Alveolata</taxon>
        <taxon>Ciliophora</taxon>
        <taxon>Postciliodesmatophora</taxon>
        <taxon>Heterotrichea</taxon>
        <taxon>Heterotrichida</taxon>
        <taxon>Blepharismidae</taxon>
        <taxon>Blepharisma</taxon>
    </lineage>
</organism>
<feature type="compositionally biased region" description="Acidic residues" evidence="2">
    <location>
        <begin position="271"/>
        <end position="281"/>
    </location>
</feature>
<gene>
    <name evidence="4" type="ORF">BSTOLATCC_MIC29648</name>
</gene>
<keyword evidence="1" id="KW-0175">Coiled coil</keyword>